<proteinExistence type="predicted"/>
<keyword evidence="1" id="KW-1133">Transmembrane helix</keyword>
<protein>
    <submittedName>
        <fullName evidence="2">Uncharacterized protein</fullName>
    </submittedName>
</protein>
<keyword evidence="1" id="KW-0472">Membrane</keyword>
<dbReference type="AlphaFoldDB" id="A0A6C0I5I9"/>
<organism evidence="2">
    <name type="scientific">viral metagenome</name>
    <dbReference type="NCBI Taxonomy" id="1070528"/>
    <lineage>
        <taxon>unclassified sequences</taxon>
        <taxon>metagenomes</taxon>
        <taxon>organismal metagenomes</taxon>
    </lineage>
</organism>
<sequence>MNTTQKRFLLFLIGCIGTRALFVWIAKTVDIRYLPYLGYLAILPAIGFFYIFFTKSRETGAEVFGGKIWWNDLRPLHGLIYGLFAYNAIQMNPNSWMYLLADVLVGLVSFLWHHSSVGSFRQLFV</sequence>
<evidence type="ECO:0000256" key="1">
    <source>
        <dbReference type="SAM" id="Phobius"/>
    </source>
</evidence>
<dbReference type="EMBL" id="MN740114">
    <property type="protein sequence ID" value="QHT88271.1"/>
    <property type="molecule type" value="Genomic_DNA"/>
</dbReference>
<accession>A0A6C0I5I9</accession>
<keyword evidence="1" id="KW-0812">Transmembrane</keyword>
<evidence type="ECO:0000313" key="2">
    <source>
        <dbReference type="EMBL" id="QHT88271.1"/>
    </source>
</evidence>
<feature type="transmembrane region" description="Helical" evidence="1">
    <location>
        <begin position="7"/>
        <end position="27"/>
    </location>
</feature>
<name>A0A6C0I5I9_9ZZZZ</name>
<feature type="transmembrane region" description="Helical" evidence="1">
    <location>
        <begin position="95"/>
        <end position="112"/>
    </location>
</feature>
<reference evidence="2" key="1">
    <citation type="journal article" date="2020" name="Nature">
        <title>Giant virus diversity and host interactions through global metagenomics.</title>
        <authorList>
            <person name="Schulz F."/>
            <person name="Roux S."/>
            <person name="Paez-Espino D."/>
            <person name="Jungbluth S."/>
            <person name="Walsh D.A."/>
            <person name="Denef V.J."/>
            <person name="McMahon K.D."/>
            <person name="Konstantinidis K.T."/>
            <person name="Eloe-Fadrosh E.A."/>
            <person name="Kyrpides N.C."/>
            <person name="Woyke T."/>
        </authorList>
    </citation>
    <scope>NUCLEOTIDE SEQUENCE</scope>
    <source>
        <strain evidence="2">GVMAG-M-3300023184-50</strain>
    </source>
</reference>
<feature type="transmembrane region" description="Helical" evidence="1">
    <location>
        <begin position="33"/>
        <end position="53"/>
    </location>
</feature>